<dbReference type="Pfam" id="PF07883">
    <property type="entry name" value="Cupin_2"/>
    <property type="match status" value="1"/>
</dbReference>
<feature type="domain" description="Cupin type-2" evidence="2">
    <location>
        <begin position="41"/>
        <end position="110"/>
    </location>
</feature>
<reference evidence="3" key="2">
    <citation type="submission" date="2020-09" db="EMBL/GenBank/DDBJ databases">
        <authorList>
            <person name="Sun Q."/>
            <person name="Ohkuma M."/>
        </authorList>
    </citation>
    <scope>NUCLEOTIDE SEQUENCE</scope>
    <source>
        <strain evidence="3">JCM 17251</strain>
    </source>
</reference>
<dbReference type="InterPro" id="IPR011051">
    <property type="entry name" value="RmlC_Cupin_sf"/>
</dbReference>
<evidence type="ECO:0000313" key="3">
    <source>
        <dbReference type="EMBL" id="GGN52522.1"/>
    </source>
</evidence>
<keyword evidence="1" id="KW-0479">Metal-binding</keyword>
<accession>A0A917XV02</accession>
<dbReference type="PANTHER" id="PTHR35848">
    <property type="entry name" value="OXALATE-BINDING PROTEIN"/>
    <property type="match status" value="1"/>
</dbReference>
<dbReference type="PANTHER" id="PTHR35848:SF6">
    <property type="entry name" value="CUPIN TYPE-2 DOMAIN-CONTAINING PROTEIN"/>
    <property type="match status" value="1"/>
</dbReference>
<comment type="caution">
    <text evidence="3">The sequence shown here is derived from an EMBL/GenBank/DDBJ whole genome shotgun (WGS) entry which is preliminary data.</text>
</comment>
<dbReference type="Proteomes" id="UP000624041">
    <property type="component" value="Unassembled WGS sequence"/>
</dbReference>
<dbReference type="InterPro" id="IPR051610">
    <property type="entry name" value="GPI/OXD"/>
</dbReference>
<evidence type="ECO:0000313" key="4">
    <source>
        <dbReference type="Proteomes" id="UP000624041"/>
    </source>
</evidence>
<dbReference type="AlphaFoldDB" id="A0A917XV02"/>
<dbReference type="RefSeq" id="WP_188856138.1">
    <property type="nucleotide sequence ID" value="NZ_BMOS01000004.1"/>
</dbReference>
<keyword evidence="4" id="KW-1185">Reference proteome</keyword>
<evidence type="ECO:0000259" key="2">
    <source>
        <dbReference type="Pfam" id="PF07883"/>
    </source>
</evidence>
<organism evidence="3 4">
    <name type="scientific">Oceanobacillus indicireducens</name>
    <dbReference type="NCBI Taxonomy" id="1004261"/>
    <lineage>
        <taxon>Bacteria</taxon>
        <taxon>Bacillati</taxon>
        <taxon>Bacillota</taxon>
        <taxon>Bacilli</taxon>
        <taxon>Bacillales</taxon>
        <taxon>Bacillaceae</taxon>
        <taxon>Oceanobacillus</taxon>
    </lineage>
</organism>
<evidence type="ECO:0000256" key="1">
    <source>
        <dbReference type="ARBA" id="ARBA00022723"/>
    </source>
</evidence>
<reference evidence="3" key="1">
    <citation type="journal article" date="2014" name="Int. J. Syst. Evol. Microbiol.">
        <title>Complete genome sequence of Corynebacterium casei LMG S-19264T (=DSM 44701T), isolated from a smear-ripened cheese.</title>
        <authorList>
            <consortium name="US DOE Joint Genome Institute (JGI-PGF)"/>
            <person name="Walter F."/>
            <person name="Albersmeier A."/>
            <person name="Kalinowski J."/>
            <person name="Ruckert C."/>
        </authorList>
    </citation>
    <scope>NUCLEOTIDE SEQUENCE</scope>
    <source>
        <strain evidence="3">JCM 17251</strain>
    </source>
</reference>
<dbReference type="EMBL" id="BMOS01000004">
    <property type="protein sequence ID" value="GGN52522.1"/>
    <property type="molecule type" value="Genomic_DNA"/>
</dbReference>
<dbReference type="InterPro" id="IPR013096">
    <property type="entry name" value="Cupin_2"/>
</dbReference>
<dbReference type="Gene3D" id="2.60.120.10">
    <property type="entry name" value="Jelly Rolls"/>
    <property type="match status" value="1"/>
</dbReference>
<gene>
    <name evidence="3" type="ORF">GCM10007971_08200</name>
</gene>
<proteinExistence type="predicted"/>
<dbReference type="InterPro" id="IPR014710">
    <property type="entry name" value="RmlC-like_jellyroll"/>
</dbReference>
<dbReference type="SUPFAM" id="SSF51182">
    <property type="entry name" value="RmlC-like cupins"/>
    <property type="match status" value="1"/>
</dbReference>
<protein>
    <recommendedName>
        <fullName evidence="2">Cupin type-2 domain-containing protein</fullName>
    </recommendedName>
</protein>
<sequence>MIKRSNTVESVENLHGGKGIVDLSRKLTKEDQIAGLDMFAEVSIPVGGSIGFHSHDKDAEAYYIVEGTGNFQDDEGEHAVSKGDLCIITRGGSHGLINTGDEPLKIIAVVWS</sequence>
<dbReference type="GO" id="GO:0046872">
    <property type="term" value="F:metal ion binding"/>
    <property type="evidence" value="ECO:0007669"/>
    <property type="project" value="UniProtKB-KW"/>
</dbReference>
<name>A0A917XV02_9BACI</name>